<accession>A0A8X6TLH1</accession>
<protein>
    <submittedName>
        <fullName evidence="1">Uncharacterized protein</fullName>
    </submittedName>
</protein>
<name>A0A8X6TLH1_NEPPI</name>
<evidence type="ECO:0000313" key="2">
    <source>
        <dbReference type="Proteomes" id="UP000887013"/>
    </source>
</evidence>
<dbReference type="Proteomes" id="UP000887013">
    <property type="component" value="Unassembled WGS sequence"/>
</dbReference>
<organism evidence="1 2">
    <name type="scientific">Nephila pilipes</name>
    <name type="common">Giant wood spider</name>
    <name type="synonym">Nephila maculata</name>
    <dbReference type="NCBI Taxonomy" id="299642"/>
    <lineage>
        <taxon>Eukaryota</taxon>
        <taxon>Metazoa</taxon>
        <taxon>Ecdysozoa</taxon>
        <taxon>Arthropoda</taxon>
        <taxon>Chelicerata</taxon>
        <taxon>Arachnida</taxon>
        <taxon>Araneae</taxon>
        <taxon>Araneomorphae</taxon>
        <taxon>Entelegynae</taxon>
        <taxon>Araneoidea</taxon>
        <taxon>Nephilidae</taxon>
        <taxon>Nephila</taxon>
    </lineage>
</organism>
<evidence type="ECO:0000313" key="1">
    <source>
        <dbReference type="EMBL" id="GFT31780.1"/>
    </source>
</evidence>
<proteinExistence type="predicted"/>
<keyword evidence="2" id="KW-1185">Reference proteome</keyword>
<reference evidence="1" key="1">
    <citation type="submission" date="2020-08" db="EMBL/GenBank/DDBJ databases">
        <title>Multicomponent nature underlies the extraordinary mechanical properties of spider dragline silk.</title>
        <authorList>
            <person name="Kono N."/>
            <person name="Nakamura H."/>
            <person name="Mori M."/>
            <person name="Yoshida Y."/>
            <person name="Ohtoshi R."/>
            <person name="Malay A.D."/>
            <person name="Moran D.A.P."/>
            <person name="Tomita M."/>
            <person name="Numata K."/>
            <person name="Arakawa K."/>
        </authorList>
    </citation>
    <scope>NUCLEOTIDE SEQUENCE</scope>
</reference>
<dbReference type="AlphaFoldDB" id="A0A8X6TLH1"/>
<sequence>MIPLGQQYKPTEEPTSLYLTLHGDKKFYLERGNMEQEARCSFQCIRDETYVLSRKQQVRNEIKEMRDIVKMEQEALLKSKVAEVMAERDVVKIERDVLKTKEIE</sequence>
<gene>
    <name evidence="1" type="ORF">NPIL_657701</name>
</gene>
<comment type="caution">
    <text evidence="1">The sequence shown here is derived from an EMBL/GenBank/DDBJ whole genome shotgun (WGS) entry which is preliminary data.</text>
</comment>
<dbReference type="EMBL" id="BMAW01061561">
    <property type="protein sequence ID" value="GFT31780.1"/>
    <property type="molecule type" value="Genomic_DNA"/>
</dbReference>